<reference evidence="1" key="1">
    <citation type="submission" date="2018-05" db="EMBL/GenBank/DDBJ databases">
        <title>Draft genome of Mucuna pruriens seed.</title>
        <authorList>
            <person name="Nnadi N.E."/>
            <person name="Vos R."/>
            <person name="Hasami M.H."/>
            <person name="Devisetty U.K."/>
            <person name="Aguiy J.C."/>
        </authorList>
    </citation>
    <scope>NUCLEOTIDE SEQUENCE [LARGE SCALE GENOMIC DNA]</scope>
    <source>
        <strain evidence="1">JCA_2017</strain>
    </source>
</reference>
<sequence>MVHQESGLYDVVIQWYLSEEEQREMEDVCRLYELKQVDGASSLQVLSFLDTYSSYNQIMIYLPNEEKTVFVIE</sequence>
<dbReference type="EMBL" id="QJKJ01016568">
    <property type="protein sequence ID" value="RDX60804.1"/>
    <property type="molecule type" value="Genomic_DNA"/>
</dbReference>
<accession>A0A371E449</accession>
<gene>
    <name evidence="1" type="ORF">CR513_61024</name>
</gene>
<dbReference type="Proteomes" id="UP000257109">
    <property type="component" value="Unassembled WGS sequence"/>
</dbReference>
<evidence type="ECO:0000313" key="1">
    <source>
        <dbReference type="EMBL" id="RDX60804.1"/>
    </source>
</evidence>
<evidence type="ECO:0000313" key="2">
    <source>
        <dbReference type="Proteomes" id="UP000257109"/>
    </source>
</evidence>
<feature type="non-terminal residue" evidence="1">
    <location>
        <position position="1"/>
    </location>
</feature>
<dbReference type="AlphaFoldDB" id="A0A371E449"/>
<protein>
    <submittedName>
        <fullName evidence="1">Uncharacterized protein</fullName>
    </submittedName>
</protein>
<keyword evidence="2" id="KW-1185">Reference proteome</keyword>
<organism evidence="1 2">
    <name type="scientific">Mucuna pruriens</name>
    <name type="common">Velvet bean</name>
    <name type="synonym">Dolichos pruriens</name>
    <dbReference type="NCBI Taxonomy" id="157652"/>
    <lineage>
        <taxon>Eukaryota</taxon>
        <taxon>Viridiplantae</taxon>
        <taxon>Streptophyta</taxon>
        <taxon>Embryophyta</taxon>
        <taxon>Tracheophyta</taxon>
        <taxon>Spermatophyta</taxon>
        <taxon>Magnoliopsida</taxon>
        <taxon>eudicotyledons</taxon>
        <taxon>Gunneridae</taxon>
        <taxon>Pentapetalae</taxon>
        <taxon>rosids</taxon>
        <taxon>fabids</taxon>
        <taxon>Fabales</taxon>
        <taxon>Fabaceae</taxon>
        <taxon>Papilionoideae</taxon>
        <taxon>50 kb inversion clade</taxon>
        <taxon>NPAAA clade</taxon>
        <taxon>indigoferoid/millettioid clade</taxon>
        <taxon>Phaseoleae</taxon>
        <taxon>Mucuna</taxon>
    </lineage>
</organism>
<name>A0A371E449_MUCPR</name>
<proteinExistence type="predicted"/>
<comment type="caution">
    <text evidence="1">The sequence shown here is derived from an EMBL/GenBank/DDBJ whole genome shotgun (WGS) entry which is preliminary data.</text>
</comment>